<dbReference type="PANTHER" id="PTHR10579">
    <property type="entry name" value="CALCIUM-ACTIVATED CHLORIDE CHANNEL REGULATOR"/>
    <property type="match status" value="1"/>
</dbReference>
<evidence type="ECO:0000313" key="3">
    <source>
        <dbReference type="EMBL" id="RMT69240.1"/>
    </source>
</evidence>
<reference evidence="3 4" key="1">
    <citation type="submission" date="2018-08" db="EMBL/GenBank/DDBJ databases">
        <title>Recombination of ecologically and evolutionarily significant loci maintains genetic cohesion in the Pseudomonas syringae species complex.</title>
        <authorList>
            <person name="Dillon M."/>
            <person name="Thakur S."/>
            <person name="Almeida R.N.D."/>
            <person name="Weir B.S."/>
            <person name="Guttman D.S."/>
        </authorList>
    </citation>
    <scope>NUCLEOTIDE SEQUENCE [LARGE SCALE GENOMIC DNA]</scope>
    <source>
        <strain evidence="3 4">ICMP 3934</strain>
    </source>
</reference>
<dbReference type="InterPro" id="IPR002035">
    <property type="entry name" value="VWF_A"/>
</dbReference>
<dbReference type="PANTHER" id="PTHR10579:SF43">
    <property type="entry name" value="ZINC FINGER (C3HC4-TYPE RING FINGER) FAMILY PROTEIN"/>
    <property type="match status" value="1"/>
</dbReference>
<organism evidence="3 4">
    <name type="scientific">Pseudomonas syringae pv. theae</name>
    <dbReference type="NCBI Taxonomy" id="103985"/>
    <lineage>
        <taxon>Bacteria</taxon>
        <taxon>Pseudomonadati</taxon>
        <taxon>Pseudomonadota</taxon>
        <taxon>Gammaproteobacteria</taxon>
        <taxon>Pseudomonadales</taxon>
        <taxon>Pseudomonadaceae</taxon>
        <taxon>Pseudomonas</taxon>
        <taxon>Pseudomonas syringae</taxon>
    </lineage>
</organism>
<dbReference type="Pfam" id="PF13519">
    <property type="entry name" value="VWA_2"/>
    <property type="match status" value="1"/>
</dbReference>
<dbReference type="Proteomes" id="UP000282636">
    <property type="component" value="Unassembled WGS sequence"/>
</dbReference>
<comment type="caution">
    <text evidence="3">The sequence shown here is derived from an EMBL/GenBank/DDBJ whole genome shotgun (WGS) entry which is preliminary data.</text>
</comment>
<name>A0A3M5NA60_PSESX</name>
<gene>
    <name evidence="3" type="ORF">ALP44_04961</name>
</gene>
<evidence type="ECO:0000313" key="4">
    <source>
        <dbReference type="Proteomes" id="UP000282636"/>
    </source>
</evidence>
<sequence length="428" mass="46292">MRTVPMQRITIDTTSHPAELLNTLESKVALLRRHFPPSVSSLFAIPRAGADGALQWWSELGGQPLPYHSLDAVAQQALLARYAQRQQAIVQLADELQARNKADEANSLRTLVGAPALDNLYSLNQEPVVIRWGLAPPAPLITPVAATVTPPAATLTSPPSRRWLLRIPFLLLLLPLLLILLWLLWTWRGGVWIVFKPAPMGNYSCTAGAPVPDFAVVLDTSGSMNLNINTSSEDEAWMAQVGGALPDNNPRKARVLTEPTRLTVAKQAFAAMIGQLHPDIDTRLITFQGCEGTVDQGVFRRDARQQLLAGVRQLSADRGTPLAASLAKAASLVDGRLKDALVVMFVDGEDGCGQNACEVSARIAREQPRLRVNVVNISESKLSNCIAENTGGRVYAAREVGEVQKMLREAMEEVATTPTCAGAQVTGK</sequence>
<proteinExistence type="predicted"/>
<evidence type="ECO:0000256" key="1">
    <source>
        <dbReference type="SAM" id="Phobius"/>
    </source>
</evidence>
<dbReference type="Gene3D" id="3.40.50.410">
    <property type="entry name" value="von Willebrand factor, type A domain"/>
    <property type="match status" value="1"/>
</dbReference>
<dbReference type="AlphaFoldDB" id="A0A3M5NA60"/>
<dbReference type="InterPro" id="IPR036465">
    <property type="entry name" value="vWFA_dom_sf"/>
</dbReference>
<dbReference type="SUPFAM" id="SSF53300">
    <property type="entry name" value="vWA-like"/>
    <property type="match status" value="1"/>
</dbReference>
<feature type="transmembrane region" description="Helical" evidence="1">
    <location>
        <begin position="163"/>
        <end position="185"/>
    </location>
</feature>
<keyword evidence="1" id="KW-0812">Transmembrane</keyword>
<dbReference type="InterPro" id="IPR051266">
    <property type="entry name" value="CLCR"/>
</dbReference>
<accession>A0A3M5NA60</accession>
<dbReference type="SMART" id="SM00327">
    <property type="entry name" value="VWA"/>
    <property type="match status" value="1"/>
</dbReference>
<keyword evidence="1" id="KW-0472">Membrane</keyword>
<dbReference type="EMBL" id="RBTL01000134">
    <property type="protein sequence ID" value="RMT69240.1"/>
    <property type="molecule type" value="Genomic_DNA"/>
</dbReference>
<evidence type="ECO:0000259" key="2">
    <source>
        <dbReference type="SMART" id="SM00327"/>
    </source>
</evidence>
<feature type="domain" description="VWFA" evidence="2">
    <location>
        <begin position="211"/>
        <end position="408"/>
    </location>
</feature>
<keyword evidence="1" id="KW-1133">Transmembrane helix</keyword>
<protein>
    <recommendedName>
        <fullName evidence="2">VWFA domain-containing protein</fullName>
    </recommendedName>
</protein>